<accession>A0AAV0KNX4</accession>
<evidence type="ECO:0000313" key="3">
    <source>
        <dbReference type="Proteomes" id="UP001154282"/>
    </source>
</evidence>
<organism evidence="2 3">
    <name type="scientific">Linum tenue</name>
    <dbReference type="NCBI Taxonomy" id="586396"/>
    <lineage>
        <taxon>Eukaryota</taxon>
        <taxon>Viridiplantae</taxon>
        <taxon>Streptophyta</taxon>
        <taxon>Embryophyta</taxon>
        <taxon>Tracheophyta</taxon>
        <taxon>Spermatophyta</taxon>
        <taxon>Magnoliopsida</taxon>
        <taxon>eudicotyledons</taxon>
        <taxon>Gunneridae</taxon>
        <taxon>Pentapetalae</taxon>
        <taxon>rosids</taxon>
        <taxon>fabids</taxon>
        <taxon>Malpighiales</taxon>
        <taxon>Linaceae</taxon>
        <taxon>Linum</taxon>
    </lineage>
</organism>
<dbReference type="InterPro" id="IPR008906">
    <property type="entry name" value="HATC_C_dom"/>
</dbReference>
<dbReference type="Pfam" id="PF05699">
    <property type="entry name" value="Dimer_Tnp_hAT"/>
    <property type="match status" value="1"/>
</dbReference>
<feature type="non-terminal residue" evidence="2">
    <location>
        <position position="1"/>
    </location>
</feature>
<keyword evidence="3" id="KW-1185">Reference proteome</keyword>
<reference evidence="2" key="1">
    <citation type="submission" date="2022-08" db="EMBL/GenBank/DDBJ databases">
        <authorList>
            <person name="Gutierrez-Valencia J."/>
        </authorList>
    </citation>
    <scope>NUCLEOTIDE SEQUENCE</scope>
</reference>
<evidence type="ECO:0000259" key="1">
    <source>
        <dbReference type="Pfam" id="PF05699"/>
    </source>
</evidence>
<feature type="domain" description="HAT C-terminal dimerisation" evidence="1">
    <location>
        <begin position="16"/>
        <end position="98"/>
    </location>
</feature>
<dbReference type="EMBL" id="CAMGYJ010000005">
    <property type="protein sequence ID" value="CAI0424002.1"/>
    <property type="molecule type" value="Genomic_DNA"/>
</dbReference>
<evidence type="ECO:0000313" key="2">
    <source>
        <dbReference type="EMBL" id="CAI0424002.1"/>
    </source>
</evidence>
<dbReference type="Proteomes" id="UP001154282">
    <property type="component" value="Unassembled WGS sequence"/>
</dbReference>
<name>A0AAV0KNX4_9ROSI</name>
<proteinExistence type="predicted"/>
<protein>
    <recommendedName>
        <fullName evidence="1">HAT C-terminal dimerisation domain-containing protein</fullName>
    </recommendedName>
</protein>
<dbReference type="GO" id="GO:0046983">
    <property type="term" value="F:protein dimerization activity"/>
    <property type="evidence" value="ECO:0007669"/>
    <property type="project" value="InterPro"/>
</dbReference>
<sequence length="149" mass="16781">YLSRRKRSKIVSLCSELDHYLCEDISPRSSNVGVLDWWRVNAGKYPLLQEVARDLLAVPVTSVASESAFSSGGRLLDPHRSRLHFETVEALMCTRSWIQSDICKDAGKADIQGLETCFSAMTMEDPSCEEFTKEDFQGSQSRTLLDIED</sequence>
<dbReference type="PANTHER" id="PTHR23272">
    <property type="entry name" value="BED FINGER-RELATED"/>
    <property type="match status" value="1"/>
</dbReference>
<comment type="caution">
    <text evidence="2">The sequence shown here is derived from an EMBL/GenBank/DDBJ whole genome shotgun (WGS) entry which is preliminary data.</text>
</comment>
<dbReference type="InterPro" id="IPR012337">
    <property type="entry name" value="RNaseH-like_sf"/>
</dbReference>
<dbReference type="SUPFAM" id="SSF53098">
    <property type="entry name" value="Ribonuclease H-like"/>
    <property type="match status" value="1"/>
</dbReference>
<dbReference type="PANTHER" id="PTHR23272:SF187">
    <property type="entry name" value="AC9 TRANSPOSASE-RELATED"/>
    <property type="match status" value="1"/>
</dbReference>
<gene>
    <name evidence="2" type="ORF">LITE_LOCUS19748</name>
</gene>
<dbReference type="AlphaFoldDB" id="A0AAV0KNX4"/>